<evidence type="ECO:0000256" key="2">
    <source>
        <dbReference type="ARBA" id="ARBA00022475"/>
    </source>
</evidence>
<dbReference type="EMBL" id="UGJE01000002">
    <property type="protein sequence ID" value="STQ87026.1"/>
    <property type="molecule type" value="Genomic_DNA"/>
</dbReference>
<evidence type="ECO:0000256" key="1">
    <source>
        <dbReference type="ARBA" id="ARBA00005289"/>
    </source>
</evidence>
<dbReference type="Proteomes" id="UP000029922">
    <property type="component" value="Unassembled WGS sequence"/>
</dbReference>
<evidence type="ECO:0000256" key="3">
    <source>
        <dbReference type="ARBA" id="ARBA00022519"/>
    </source>
</evidence>
<evidence type="ECO:0000256" key="7">
    <source>
        <dbReference type="PIRSR" id="PIRSR600760-2"/>
    </source>
</evidence>
<dbReference type="PROSITE" id="PS00630">
    <property type="entry name" value="IMP_2"/>
    <property type="match status" value="1"/>
</dbReference>
<evidence type="ECO:0000313" key="11">
    <source>
        <dbReference type="Proteomes" id="UP000255139"/>
    </source>
</evidence>
<dbReference type="AlphaFoldDB" id="A0A099TZ63"/>
<comment type="similarity">
    <text evidence="1 6">Belongs to the inositol monophosphatase superfamily. CysQ family.</text>
</comment>
<feature type="binding site" evidence="7">
    <location>
        <position position="92"/>
    </location>
    <ligand>
        <name>Mg(2+)</name>
        <dbReference type="ChEBI" id="CHEBI:18420"/>
        <label>1</label>
        <note>catalytic</note>
    </ligand>
</feature>
<proteinExistence type="inferred from homology"/>
<dbReference type="PANTHER" id="PTHR43028:SF5">
    <property type="entry name" value="3'(2'),5'-BISPHOSPHATE NUCLEOTIDASE 1"/>
    <property type="match status" value="1"/>
</dbReference>
<dbReference type="PRINTS" id="PR00377">
    <property type="entry name" value="IMPHPHTASES"/>
</dbReference>
<sequence>MLSNMLYDTICIAVGAGQISRNIFQEYSSTNASSYFIKDDASPITKADIQSNSYIMENLSTLYNYEICSEEAILEYARRKNLESYWLIDPLDGTKDFIAGIGEWTINIALVHRNEILLGVVYAPCVGELYFASKNQGSFLIDMAKLFSNMNNINELNPTEIRLDRQLLVDSSIRLHGGQKNKTSKIIACSSRFHNNNLSSEFIAKYDADILLLGSSLKICALASGKADIYPRFNGTKEWDIAASDIILRESGGIIIDYETKKPPMYNKETISNNYFVAFSSTQIGGVIYQDILSGLS</sequence>
<evidence type="ECO:0000256" key="4">
    <source>
        <dbReference type="ARBA" id="ARBA00022801"/>
    </source>
</evidence>
<dbReference type="InterPro" id="IPR050725">
    <property type="entry name" value="CysQ/Inositol_MonoPase"/>
</dbReference>
<feature type="binding site" evidence="6">
    <location>
        <position position="240"/>
    </location>
    <ligand>
        <name>substrate</name>
    </ligand>
</feature>
<dbReference type="GO" id="GO:0006790">
    <property type="term" value="P:sulfur compound metabolic process"/>
    <property type="evidence" value="ECO:0007669"/>
    <property type="project" value="InterPro"/>
</dbReference>
<dbReference type="EC" id="3.1.3.7" evidence="6"/>
<keyword evidence="5 6" id="KW-0472">Membrane</keyword>
<evidence type="ECO:0000256" key="6">
    <source>
        <dbReference type="HAMAP-Rule" id="MF_02095"/>
    </source>
</evidence>
<dbReference type="PANTHER" id="PTHR43028">
    <property type="entry name" value="3'(2'),5'-BISPHOSPHATE NUCLEOTIDASE 1"/>
    <property type="match status" value="1"/>
</dbReference>
<accession>A0A099TZ63</accession>
<evidence type="ECO:0000256" key="5">
    <source>
        <dbReference type="ARBA" id="ARBA00023136"/>
    </source>
</evidence>
<protein>
    <recommendedName>
        <fullName evidence="6">3'(2'),5'-bisphosphate nucleotidase CysQ</fullName>
        <ecNumber evidence="6">3.1.3.7</ecNumber>
    </recommendedName>
    <alternativeName>
        <fullName evidence="6">3'(2'),5-bisphosphonucleoside 3'(2')-phosphohydrolase</fullName>
    </alternativeName>
    <alternativeName>
        <fullName evidence="6">3'-phosphoadenosine 5'-phosphate phosphatase</fullName>
        <shortName evidence="6">PAP phosphatase</shortName>
    </alternativeName>
</protein>
<reference evidence="9 10" key="1">
    <citation type="journal article" date="2014" name="Genome Announc.">
        <title>Draft genome sequences of eight enterohepatic helicobacter species isolated from both laboratory and wild rodents.</title>
        <authorList>
            <person name="Sheh A."/>
            <person name="Shen Z."/>
            <person name="Fox J.G."/>
        </authorList>
    </citation>
    <scope>NUCLEOTIDE SEQUENCE [LARGE SCALE GENOMIC DNA]</scope>
    <source>
        <strain evidence="9 10">ST1</strain>
    </source>
</reference>
<comment type="cofactor">
    <cofactor evidence="6 7">
        <name>Mg(2+)</name>
        <dbReference type="ChEBI" id="CHEBI:18420"/>
    </cofactor>
</comment>
<evidence type="ECO:0000313" key="8">
    <source>
        <dbReference type="EMBL" id="STQ87026.1"/>
    </source>
</evidence>
<dbReference type="Pfam" id="PF00459">
    <property type="entry name" value="Inositol_P"/>
    <property type="match status" value="1"/>
</dbReference>
<feature type="binding site" evidence="6">
    <location>
        <position position="70"/>
    </location>
    <ligand>
        <name>Mg(2+)</name>
        <dbReference type="ChEBI" id="CHEBI:18420"/>
        <label>1</label>
    </ligand>
</feature>
<dbReference type="OrthoDB" id="9785695at2"/>
<keyword evidence="6 7" id="KW-0460">Magnesium</keyword>
<dbReference type="CDD" id="cd01638">
    <property type="entry name" value="CysQ"/>
    <property type="match status" value="1"/>
</dbReference>
<feature type="binding site" evidence="6">
    <location>
        <begin position="91"/>
        <end position="94"/>
    </location>
    <ligand>
        <name>substrate</name>
    </ligand>
</feature>
<feature type="binding site" evidence="7">
    <location>
        <position position="240"/>
    </location>
    <ligand>
        <name>Mg(2+)</name>
        <dbReference type="ChEBI" id="CHEBI:18420"/>
        <label>1</label>
        <note>catalytic</note>
    </ligand>
</feature>
<dbReference type="Gene3D" id="3.30.540.10">
    <property type="entry name" value="Fructose-1,6-Bisphosphatase, subunit A, domain 1"/>
    <property type="match status" value="1"/>
</dbReference>
<dbReference type="Gene3D" id="3.40.190.80">
    <property type="match status" value="1"/>
</dbReference>
<keyword evidence="4 6" id="KW-0378">Hydrolase</keyword>
<feature type="binding site" evidence="7">
    <location>
        <position position="91"/>
    </location>
    <ligand>
        <name>Mg(2+)</name>
        <dbReference type="ChEBI" id="CHEBI:18420"/>
        <label>1</label>
        <note>catalytic</note>
    </ligand>
</feature>
<dbReference type="InterPro" id="IPR000760">
    <property type="entry name" value="Inositol_monophosphatase-like"/>
</dbReference>
<feature type="binding site" evidence="6">
    <location>
        <position position="89"/>
    </location>
    <ligand>
        <name>Mg(2+)</name>
        <dbReference type="ChEBI" id="CHEBI:18420"/>
        <label>2</label>
    </ligand>
</feature>
<keyword evidence="6 7" id="KW-0479">Metal-binding</keyword>
<keyword evidence="11" id="KW-1185">Reference proteome</keyword>
<feature type="binding site" evidence="7">
    <location>
        <position position="89"/>
    </location>
    <ligand>
        <name>Mg(2+)</name>
        <dbReference type="ChEBI" id="CHEBI:18420"/>
        <label>1</label>
        <note>catalytic</note>
    </ligand>
</feature>
<dbReference type="GO" id="GO:0000287">
    <property type="term" value="F:magnesium ion binding"/>
    <property type="evidence" value="ECO:0007669"/>
    <property type="project" value="UniProtKB-UniRule"/>
</dbReference>
<gene>
    <name evidence="6 8" type="primary">cysQ</name>
    <name evidence="9" type="ORF">LS73_005625</name>
    <name evidence="8" type="ORF">NCTC12714_01838</name>
</gene>
<feature type="binding site" evidence="6">
    <location>
        <position position="70"/>
    </location>
    <ligand>
        <name>substrate</name>
    </ligand>
</feature>
<keyword evidence="3" id="KW-0997">Cell inner membrane</keyword>
<dbReference type="GO" id="GO:0005886">
    <property type="term" value="C:plasma membrane"/>
    <property type="evidence" value="ECO:0007669"/>
    <property type="project" value="UniProtKB-SubCell"/>
</dbReference>
<dbReference type="HAMAP" id="MF_02095">
    <property type="entry name" value="CysQ"/>
    <property type="match status" value="1"/>
</dbReference>
<evidence type="ECO:0000313" key="10">
    <source>
        <dbReference type="Proteomes" id="UP000029922"/>
    </source>
</evidence>
<dbReference type="GO" id="GO:0008441">
    <property type="term" value="F:3'(2'),5'-bisphosphate nucleotidase activity"/>
    <property type="evidence" value="ECO:0007669"/>
    <property type="project" value="UniProtKB-UniRule"/>
</dbReference>
<feature type="binding site" evidence="6">
    <location>
        <position position="91"/>
    </location>
    <ligand>
        <name>Mg(2+)</name>
        <dbReference type="ChEBI" id="CHEBI:18420"/>
        <label>1</label>
    </ligand>
</feature>
<comment type="subcellular location">
    <subcellularLocation>
        <location evidence="6">Cell membrane</location>
        <topology evidence="6">Peripheral membrane protein</topology>
        <orientation evidence="6">Cytoplasmic side</orientation>
    </subcellularLocation>
</comment>
<dbReference type="RefSeq" id="WP_034557856.1">
    <property type="nucleotide sequence ID" value="NZ_FZML01000038.1"/>
</dbReference>
<comment type="catalytic activity">
    <reaction evidence="6">
        <text>adenosine 3',5'-bisphosphate + H2O = AMP + phosphate</text>
        <dbReference type="Rhea" id="RHEA:10040"/>
        <dbReference type="ChEBI" id="CHEBI:15377"/>
        <dbReference type="ChEBI" id="CHEBI:43474"/>
        <dbReference type="ChEBI" id="CHEBI:58343"/>
        <dbReference type="ChEBI" id="CHEBI:456215"/>
        <dbReference type="EC" id="3.1.3.7"/>
    </reaction>
</comment>
<name>A0A099TZ63_9HELI</name>
<dbReference type="InterPro" id="IPR020550">
    <property type="entry name" value="Inositol_monophosphatase_CS"/>
</dbReference>
<dbReference type="Proteomes" id="UP000255139">
    <property type="component" value="Unassembled WGS sequence"/>
</dbReference>
<feature type="binding site" evidence="6">
    <location>
        <position position="92"/>
    </location>
    <ligand>
        <name>Mg(2+)</name>
        <dbReference type="ChEBI" id="CHEBI:18420"/>
        <label>2</label>
    </ligand>
</feature>
<dbReference type="SUPFAM" id="SSF56655">
    <property type="entry name" value="Carbohydrate phosphatase"/>
    <property type="match status" value="1"/>
</dbReference>
<feature type="binding site" evidence="6">
    <location>
        <position position="89"/>
    </location>
    <ligand>
        <name>Mg(2+)</name>
        <dbReference type="ChEBI" id="CHEBI:18420"/>
        <label>1</label>
    </ligand>
</feature>
<dbReference type="EMBL" id="JRPD02000010">
    <property type="protein sequence ID" value="TLE00167.1"/>
    <property type="molecule type" value="Genomic_DNA"/>
</dbReference>
<reference evidence="8 11" key="2">
    <citation type="submission" date="2018-06" db="EMBL/GenBank/DDBJ databases">
        <authorList>
            <consortium name="Pathogen Informatics"/>
            <person name="Doyle S."/>
        </authorList>
    </citation>
    <scope>NUCLEOTIDE SEQUENCE [LARGE SCALE GENOMIC DNA]</scope>
    <source>
        <strain evidence="8 11">NCTC12714</strain>
    </source>
</reference>
<dbReference type="GO" id="GO:0046854">
    <property type="term" value="P:phosphatidylinositol phosphate biosynthetic process"/>
    <property type="evidence" value="ECO:0007669"/>
    <property type="project" value="InterPro"/>
</dbReference>
<feature type="binding site" evidence="6">
    <location>
        <position position="240"/>
    </location>
    <ligand>
        <name>Mg(2+)</name>
        <dbReference type="ChEBI" id="CHEBI:18420"/>
        <label>2</label>
    </ligand>
</feature>
<keyword evidence="2 6" id="KW-1003">Cell membrane</keyword>
<dbReference type="STRING" id="216.LS73_04485"/>
<feature type="binding site" evidence="7">
    <location>
        <position position="70"/>
    </location>
    <ligand>
        <name>Mg(2+)</name>
        <dbReference type="ChEBI" id="CHEBI:18420"/>
        <label>1</label>
        <note>catalytic</note>
    </ligand>
</feature>
<organism evidence="8 11">
    <name type="scientific">Helicobacter muridarum</name>
    <dbReference type="NCBI Taxonomy" id="216"/>
    <lineage>
        <taxon>Bacteria</taxon>
        <taxon>Pseudomonadati</taxon>
        <taxon>Campylobacterota</taxon>
        <taxon>Epsilonproteobacteria</taxon>
        <taxon>Campylobacterales</taxon>
        <taxon>Helicobacteraceae</taxon>
        <taxon>Helicobacter</taxon>
    </lineage>
</organism>
<comment type="function">
    <text evidence="6">Converts adenosine-3',5'-bisphosphate (PAP) to AMP.</text>
</comment>
<evidence type="ECO:0000313" key="9">
    <source>
        <dbReference type="EMBL" id="TLE00167.1"/>
    </source>
</evidence>
<dbReference type="InterPro" id="IPR006240">
    <property type="entry name" value="CysQ"/>
</dbReference>